<dbReference type="Pfam" id="PF06195">
    <property type="entry name" value="DUF996"/>
    <property type="match status" value="1"/>
</dbReference>
<comment type="caution">
    <text evidence="2">The sequence shown here is derived from an EMBL/GenBank/DDBJ whole genome shotgun (WGS) entry which is preliminary data.</text>
</comment>
<feature type="transmembrane region" description="Helical" evidence="1">
    <location>
        <begin position="159"/>
        <end position="191"/>
    </location>
</feature>
<gene>
    <name evidence="2" type="ORF">APZ16_05585</name>
</gene>
<feature type="transmembrane region" description="Helical" evidence="1">
    <location>
        <begin position="12"/>
        <end position="39"/>
    </location>
</feature>
<keyword evidence="1" id="KW-0812">Transmembrane</keyword>
<accession>A0A147JU96</accession>
<organism evidence="2 3">
    <name type="scientific">Hadarchaeum yellowstonense</name>
    <dbReference type="NCBI Taxonomy" id="1776334"/>
    <lineage>
        <taxon>Archaea</taxon>
        <taxon>Methanobacteriati</taxon>
        <taxon>Candidatus Hadarchaeota</taxon>
        <taxon>Candidatus Hadarchaeia</taxon>
        <taxon>Candidatus Hadarchaeales</taxon>
        <taxon>Candidatus Hadarchaeaceae</taxon>
        <taxon>Candidatus Hadarchaeum</taxon>
    </lineage>
</organism>
<evidence type="ECO:0000256" key="1">
    <source>
        <dbReference type="SAM" id="Phobius"/>
    </source>
</evidence>
<evidence type="ECO:0000313" key="3">
    <source>
        <dbReference type="Proteomes" id="UP000074294"/>
    </source>
</evidence>
<keyword evidence="1" id="KW-1133">Transmembrane helix</keyword>
<reference evidence="2 3" key="1">
    <citation type="journal article" date="2016" name="Nat. Microbiol.">
        <title>Genomic inference of the metabolism of cosmopolitan subsurface Archaea, Hadesarchaea.</title>
        <authorList>
            <person name="Baker B.J."/>
            <person name="Saw J.H."/>
            <person name="Lind A.E."/>
            <person name="Lazar C.S."/>
            <person name="Hinrichs K.-U."/>
            <person name="Teske A.P."/>
            <person name="Ettema T.J."/>
        </authorList>
    </citation>
    <scope>NUCLEOTIDE SEQUENCE [LARGE SCALE GENOMIC DNA]</scope>
</reference>
<name>A0A147JU96_HADYE</name>
<dbReference type="InterPro" id="IPR010397">
    <property type="entry name" value="DUF996"/>
</dbReference>
<feature type="transmembrane region" description="Helical" evidence="1">
    <location>
        <begin position="114"/>
        <end position="138"/>
    </location>
</feature>
<feature type="transmembrane region" description="Helical" evidence="1">
    <location>
        <begin position="59"/>
        <end position="84"/>
    </location>
</feature>
<evidence type="ECO:0008006" key="4">
    <source>
        <dbReference type="Google" id="ProtNLM"/>
    </source>
</evidence>
<dbReference type="EMBL" id="LQMQ01000049">
    <property type="protein sequence ID" value="KUO40087.1"/>
    <property type="molecule type" value="Genomic_DNA"/>
</dbReference>
<dbReference type="Proteomes" id="UP000074294">
    <property type="component" value="Unassembled WGS sequence"/>
</dbReference>
<keyword evidence="1" id="KW-0472">Membrane</keyword>
<sequence length="194" mass="20885">MTLESDKNLGGVGALLIVLSPIAMAGTGILAIVGLILLLISLKGMARHFKERRIIDNALYGVVLAVVGVVISLVVIMVTAIAALSRYGVDFLRPMDWVRMGQIFSRMANFGEMWSLFGGIAAAIVVLFVFLIVAVIYFRRTLVTLAAKTDVQLFSTAGLIMLVGAVLTIVVIGLLLVWISFILLTVAFFSIKAK</sequence>
<protein>
    <recommendedName>
        <fullName evidence="4">DUF996 domain-containing protein</fullName>
    </recommendedName>
</protein>
<dbReference type="AlphaFoldDB" id="A0A147JU96"/>
<evidence type="ECO:0000313" key="2">
    <source>
        <dbReference type="EMBL" id="KUO40087.1"/>
    </source>
</evidence>
<proteinExistence type="predicted"/>
<dbReference type="STRING" id="1776334.APZ16_05585"/>